<organism evidence="1 2">
    <name type="scientific">Lysobacter capsici AZ78</name>
    <dbReference type="NCBI Taxonomy" id="1444315"/>
    <lineage>
        <taxon>Bacteria</taxon>
        <taxon>Pseudomonadati</taxon>
        <taxon>Pseudomonadota</taxon>
        <taxon>Gammaproteobacteria</taxon>
        <taxon>Lysobacterales</taxon>
        <taxon>Lysobacteraceae</taxon>
        <taxon>Lysobacter</taxon>
    </lineage>
</organism>
<protein>
    <submittedName>
        <fullName evidence="1">Uncharacterized protein</fullName>
    </submittedName>
</protein>
<dbReference type="Proteomes" id="UP000023435">
    <property type="component" value="Unassembled WGS sequence"/>
</dbReference>
<keyword evidence="2" id="KW-1185">Reference proteome</keyword>
<reference evidence="1 2" key="1">
    <citation type="journal article" date="2014" name="Genome Announc.">
        <title>Draft Genome Sequence of Lysobacter capsici AZ78, a Bacterium Antagonistic to Plant-Pathogenic Oomycetes.</title>
        <authorList>
            <person name="Puopolo G."/>
            <person name="Sonego P."/>
            <person name="Engelen K."/>
            <person name="Pertot I."/>
        </authorList>
    </citation>
    <scope>NUCLEOTIDE SEQUENCE [LARGE SCALE GENOMIC DNA]</scope>
    <source>
        <strain evidence="1 2">AZ78</strain>
    </source>
</reference>
<evidence type="ECO:0000313" key="1">
    <source>
        <dbReference type="EMBL" id="KWS05241.1"/>
    </source>
</evidence>
<proteinExistence type="predicted"/>
<comment type="caution">
    <text evidence="1">The sequence shown here is derived from an EMBL/GenBank/DDBJ whole genome shotgun (WGS) entry which is preliminary data.</text>
</comment>
<dbReference type="OrthoDB" id="6025454at2"/>
<dbReference type="EMBL" id="JAJA02000001">
    <property type="protein sequence ID" value="KWS05241.1"/>
    <property type="molecule type" value="Genomic_DNA"/>
</dbReference>
<accession>A0A125MN24</accession>
<sequence length="107" mass="10991">MSSIGPDSRIDRTGLDSQAALEALRGRETTPGQPIQQASQVAEAVQAYAPPAVDAGETVLNADAWRDVPAGERLLSGDSGLERELGSMDLSAAADRGADAVLDSLTA</sequence>
<dbReference type="RefSeq" id="WP_036113379.1">
    <property type="nucleotide sequence ID" value="NZ_JAJA02000001.1"/>
</dbReference>
<name>A0A125MN24_9GAMM</name>
<dbReference type="AlphaFoldDB" id="A0A125MN24"/>
<evidence type="ECO:0000313" key="2">
    <source>
        <dbReference type="Proteomes" id="UP000023435"/>
    </source>
</evidence>
<gene>
    <name evidence="1" type="ORF">AZ78_2792</name>
</gene>
<dbReference type="GeneID" id="97901256"/>